<dbReference type="Proteomes" id="UP000184497">
    <property type="component" value="Unassembled WGS sequence"/>
</dbReference>
<evidence type="ECO:0000313" key="2">
    <source>
        <dbReference type="Proteomes" id="UP000184497"/>
    </source>
</evidence>
<evidence type="ECO:0000313" key="1">
    <source>
        <dbReference type="EMBL" id="SHK20918.1"/>
    </source>
</evidence>
<protein>
    <submittedName>
        <fullName evidence="1">Phosphate transport system substrate-binding protein</fullName>
    </submittedName>
</protein>
<proteinExistence type="predicted"/>
<reference evidence="2" key="1">
    <citation type="submission" date="2016-11" db="EMBL/GenBank/DDBJ databases">
        <authorList>
            <person name="Varghese N."/>
            <person name="Submissions S."/>
        </authorList>
    </citation>
    <scope>NUCLEOTIDE SEQUENCE [LARGE SCALE GENOMIC DNA]</scope>
    <source>
        <strain evidence="2">CGMCC 1.10835</strain>
    </source>
</reference>
<name>A0A1M6QL62_9GAMM</name>
<dbReference type="AlphaFoldDB" id="A0A1M6QL62"/>
<accession>A0A1M6QL62</accession>
<gene>
    <name evidence="1" type="ORF">SAMN05216369_0979</name>
</gene>
<dbReference type="EMBL" id="FRAQ01000001">
    <property type="protein sequence ID" value="SHK20918.1"/>
    <property type="molecule type" value="Genomic_DNA"/>
</dbReference>
<dbReference type="STRING" id="564117.SAMN05216369_0979"/>
<sequence>MAKDFVEFVLDAEGQAIVSRSGFVSQNPLAVKPDLADTTPPTFKLLTQNYKRLTVNFRFSEGRTKLDNKAQRDLRRLAEYLIRESRSADDLMLIGFADQ</sequence>
<organism evidence="1 2">
    <name type="scientific">Marinobacter antarcticus</name>
    <dbReference type="NCBI Taxonomy" id="564117"/>
    <lineage>
        <taxon>Bacteria</taxon>
        <taxon>Pseudomonadati</taxon>
        <taxon>Pseudomonadota</taxon>
        <taxon>Gammaproteobacteria</taxon>
        <taxon>Pseudomonadales</taxon>
        <taxon>Marinobacteraceae</taxon>
        <taxon>Marinobacter</taxon>
    </lineage>
</organism>
<dbReference type="RefSeq" id="WP_228704404.1">
    <property type="nucleotide sequence ID" value="NZ_FRAQ01000001.1"/>
</dbReference>
<keyword evidence="2" id="KW-1185">Reference proteome</keyword>